<dbReference type="GO" id="GO:0003824">
    <property type="term" value="F:catalytic activity"/>
    <property type="evidence" value="ECO:0007669"/>
    <property type="project" value="InterPro"/>
</dbReference>
<evidence type="ECO:0000313" key="2">
    <source>
        <dbReference type="EMBL" id="MQQ08451.1"/>
    </source>
</evidence>
<dbReference type="InterPro" id="IPR005302">
    <property type="entry name" value="MoCF_Sase_C"/>
</dbReference>
<dbReference type="RefSeq" id="WP_153215403.1">
    <property type="nucleotide sequence ID" value="NZ_WIBF01000004.1"/>
</dbReference>
<dbReference type="InterPro" id="IPR052716">
    <property type="entry name" value="MOSC_domain"/>
</dbReference>
<protein>
    <submittedName>
        <fullName evidence="2">MOSC domain-containing protein</fullName>
    </submittedName>
</protein>
<gene>
    <name evidence="2" type="ORF">GFB49_08305</name>
</gene>
<dbReference type="Pfam" id="PF03473">
    <property type="entry name" value="MOSC"/>
    <property type="match status" value="1"/>
</dbReference>
<reference evidence="2 3" key="1">
    <citation type="submission" date="2019-10" db="EMBL/GenBank/DDBJ databases">
        <title>Epibacterium sp. nov., isolated from seawater.</title>
        <authorList>
            <person name="Zhang X."/>
            <person name="Li N."/>
        </authorList>
    </citation>
    <scope>NUCLEOTIDE SEQUENCE [LARGE SCALE GENOMIC DNA]</scope>
    <source>
        <strain evidence="2 3">SM1979</strain>
    </source>
</reference>
<dbReference type="AlphaFoldDB" id="A0A843YBW0"/>
<dbReference type="PANTHER" id="PTHR36930">
    <property type="entry name" value="METAL-SULFUR CLUSTER BIOSYNTHESIS PROTEINS YUAD-RELATED"/>
    <property type="match status" value="1"/>
</dbReference>
<proteinExistence type="predicted"/>
<evidence type="ECO:0000313" key="3">
    <source>
        <dbReference type="Proteomes" id="UP000444174"/>
    </source>
</evidence>
<accession>A0A843YBW0</accession>
<evidence type="ECO:0000259" key="1">
    <source>
        <dbReference type="PROSITE" id="PS51340"/>
    </source>
</evidence>
<dbReference type="EMBL" id="WIBF01000004">
    <property type="protein sequence ID" value="MQQ08451.1"/>
    <property type="molecule type" value="Genomic_DNA"/>
</dbReference>
<dbReference type="Proteomes" id="UP000444174">
    <property type="component" value="Unassembled WGS sequence"/>
</dbReference>
<feature type="domain" description="MOSC" evidence="1">
    <location>
        <begin position="108"/>
        <end position="249"/>
    </location>
</feature>
<dbReference type="GO" id="GO:0030170">
    <property type="term" value="F:pyridoxal phosphate binding"/>
    <property type="evidence" value="ECO:0007669"/>
    <property type="project" value="InterPro"/>
</dbReference>
<dbReference type="InterPro" id="IPR005303">
    <property type="entry name" value="MOCOS_middle"/>
</dbReference>
<dbReference type="PANTHER" id="PTHR36930:SF1">
    <property type="entry name" value="MOSC DOMAIN-CONTAINING PROTEIN"/>
    <property type="match status" value="1"/>
</dbReference>
<organism evidence="2 3">
    <name type="scientific">Tritonibacter litoralis</name>
    <dbReference type="NCBI Taxonomy" id="2662264"/>
    <lineage>
        <taxon>Bacteria</taxon>
        <taxon>Pseudomonadati</taxon>
        <taxon>Pseudomonadota</taxon>
        <taxon>Alphaproteobacteria</taxon>
        <taxon>Rhodobacterales</taxon>
        <taxon>Paracoccaceae</taxon>
        <taxon>Tritonibacter</taxon>
    </lineage>
</organism>
<dbReference type="Pfam" id="PF03476">
    <property type="entry name" value="MOSC_N"/>
    <property type="match status" value="1"/>
</dbReference>
<name>A0A843YBW0_9RHOB</name>
<dbReference type="InterPro" id="IPR011037">
    <property type="entry name" value="Pyrv_Knase-like_insert_dom_sf"/>
</dbReference>
<dbReference type="GO" id="GO:0030151">
    <property type="term" value="F:molybdenum ion binding"/>
    <property type="evidence" value="ECO:0007669"/>
    <property type="project" value="InterPro"/>
</dbReference>
<comment type="caution">
    <text evidence="2">The sequence shown here is derived from an EMBL/GenBank/DDBJ whole genome shotgun (WGS) entry which is preliminary data.</text>
</comment>
<dbReference type="PROSITE" id="PS51340">
    <property type="entry name" value="MOSC"/>
    <property type="match status" value="1"/>
</dbReference>
<sequence>MTNTVTEIWRHSIKAHGRETLEQVTLTAGQALPGDRLWAVAHEEAKDADGSEWAPCRNFTRAAGSPQLMAIASQLNDKTGELTLTHPTAGQITFLPDGNASAFLEWVRPLVAENRPAPAQLVRAKSRAMTDTPYASITLANLASHKAVETAMGQDLARTRWRSNIWFDLGEAWAEEAWIDREVQIGEAVLQVRERVKRCMATTANPDTGERDAETLKTLNESFGHQHFSVAAEVVRPGRINLGDPVKVL</sequence>
<keyword evidence="3" id="KW-1185">Reference proteome</keyword>
<dbReference type="SUPFAM" id="SSF50800">
    <property type="entry name" value="PK beta-barrel domain-like"/>
    <property type="match status" value="1"/>
</dbReference>